<comment type="function">
    <text evidence="1">Catalyzes the specific phosphorylation of 1,6-anhydro-N-acetylmuramic acid (anhMurNAc) with the simultaneous cleavage of the 1,6-anhydro ring, generating MurNAc-6-P. Is required for the utilization of anhMurNAc either imported from the medium or derived from its own cell wall murein, and thus plays a role in cell wall recycling.</text>
</comment>
<keyword evidence="1" id="KW-0067">ATP-binding</keyword>
<proteinExistence type="inferred from homology"/>
<dbReference type="Gene3D" id="3.30.420.40">
    <property type="match status" value="2"/>
</dbReference>
<dbReference type="Pfam" id="PF03702">
    <property type="entry name" value="AnmK"/>
    <property type="match status" value="1"/>
</dbReference>
<keyword evidence="1 2" id="KW-0418">Kinase</keyword>
<protein>
    <recommendedName>
        <fullName evidence="1">Anhydro-N-acetylmuramic acid kinase</fullName>
        <ecNumber evidence="1">2.7.1.170</ecNumber>
    </recommendedName>
    <alternativeName>
        <fullName evidence="1">AnhMurNAc kinase</fullName>
    </alternativeName>
</protein>
<dbReference type="PANTHER" id="PTHR30605:SF0">
    <property type="entry name" value="ANHYDRO-N-ACETYLMURAMIC ACID KINASE"/>
    <property type="match status" value="1"/>
</dbReference>
<dbReference type="OrthoDB" id="9763949at2"/>
<dbReference type="GO" id="GO:0009254">
    <property type="term" value="P:peptidoglycan turnover"/>
    <property type="evidence" value="ECO:0007669"/>
    <property type="project" value="UniProtKB-UniRule"/>
</dbReference>
<dbReference type="STRING" id="45056.Lade_0813"/>
<dbReference type="EMBL" id="LR134428">
    <property type="protein sequence ID" value="VEH85667.1"/>
    <property type="molecule type" value="Genomic_DNA"/>
</dbReference>
<dbReference type="InterPro" id="IPR043129">
    <property type="entry name" value="ATPase_NBD"/>
</dbReference>
<dbReference type="EC" id="2.7.1.170" evidence="1"/>
<feature type="binding site" evidence="1">
    <location>
        <begin position="10"/>
        <end position="17"/>
    </location>
    <ligand>
        <name>ATP</name>
        <dbReference type="ChEBI" id="CHEBI:30616"/>
    </ligand>
</feature>
<dbReference type="RefSeq" id="WP_058461858.1">
    <property type="nucleotide sequence ID" value="NZ_CAAAHS010000005.1"/>
</dbReference>
<dbReference type="GO" id="GO:0005524">
    <property type="term" value="F:ATP binding"/>
    <property type="evidence" value="ECO:0007669"/>
    <property type="project" value="UniProtKB-UniRule"/>
</dbReference>
<dbReference type="GO" id="GO:0097175">
    <property type="term" value="P:1,6-anhydro-N-acetyl-beta-muramic acid catabolic process"/>
    <property type="evidence" value="ECO:0007669"/>
    <property type="project" value="UniProtKB-UniRule"/>
</dbReference>
<reference evidence="2 4" key="1">
    <citation type="submission" date="2015-11" db="EMBL/GenBank/DDBJ databases">
        <title>Identification of large and diverse effector repertoires of 38 Legionella species.</title>
        <authorList>
            <person name="Burstein D."/>
            <person name="Amaro F."/>
            <person name="Zusman T."/>
            <person name="Lifshitz Z."/>
            <person name="Cohen O."/>
            <person name="Gilbert J.A."/>
            <person name="Pupko T."/>
            <person name="Shuman H.A."/>
            <person name="Segal G."/>
        </authorList>
    </citation>
    <scope>NUCLEOTIDE SEQUENCE [LARGE SCALE GENOMIC DNA]</scope>
    <source>
        <strain evidence="2 4">1762-AUS-E</strain>
    </source>
</reference>
<comment type="pathway">
    <text evidence="1">Amino-sugar metabolism; 1,6-anhydro-N-acetylmuramate degradation.</text>
</comment>
<evidence type="ECO:0000313" key="5">
    <source>
        <dbReference type="Proteomes" id="UP000281170"/>
    </source>
</evidence>
<keyword evidence="1" id="KW-0547">Nucleotide-binding</keyword>
<dbReference type="GO" id="GO:0016301">
    <property type="term" value="F:kinase activity"/>
    <property type="evidence" value="ECO:0007669"/>
    <property type="project" value="UniProtKB-KW"/>
</dbReference>
<comment type="similarity">
    <text evidence="1">Belongs to the anhydro-N-acetylmuramic acid kinase family.</text>
</comment>
<dbReference type="Proteomes" id="UP000281170">
    <property type="component" value="Plasmid 19"/>
</dbReference>
<dbReference type="KEGG" id="ladl:NCTC12735_01302"/>
<keyword evidence="1 3" id="KW-0808">Transferase</keyword>
<reference evidence="3 5" key="2">
    <citation type="submission" date="2018-12" db="EMBL/GenBank/DDBJ databases">
        <authorList>
            <consortium name="Pathogen Informatics"/>
        </authorList>
    </citation>
    <scope>NUCLEOTIDE SEQUENCE [LARGE SCALE GENOMIC DNA]</scope>
    <source>
        <strain evidence="3 5">NCTC12735</strain>
        <plasmid evidence="5">19</plasmid>
    </source>
</reference>
<evidence type="ECO:0000313" key="4">
    <source>
        <dbReference type="Proteomes" id="UP000054859"/>
    </source>
</evidence>
<geneLocation type="plasmid" evidence="3 5">
    <name>19</name>
</geneLocation>
<keyword evidence="1" id="KW-0119">Carbohydrate metabolism</keyword>
<name>A0A0W0R521_9GAMM</name>
<dbReference type="EMBL" id="LNKA01000001">
    <property type="protein sequence ID" value="KTC66155.1"/>
    <property type="molecule type" value="Genomic_DNA"/>
</dbReference>
<dbReference type="InterPro" id="IPR005338">
    <property type="entry name" value="Anhydro_N_Ac-Mur_kinase"/>
</dbReference>
<accession>A0A0W0R521</accession>
<sequence length="359" mass="39274">MKLYIGLMSGTSMDGIDAALVDVETHQLIAGITRPYSPSTLVQLQQLCNKQEGTLAFIAQLHRKIGIEFAAAVEDLMQASNVDKSVIKAIGSHGQTITHDTSAAIPYTIQLGCPHTIAELTKLKVVADFRTRDMVRKGQGAPFAPLYHQALFAKKSELIAVVNIGGISNITFLHNETVQGFDIGPGNCLLDAWINQCRNKPFDKDGQWASSGVVLPELLEAFKTDPYFNMDPPKSVGKEYFSLEWLKAFNITTYKEGDVQATLLALTVDSIIQTIRAYPITTNKLLLCGGGAHNQKLVASMRENFPELLIETTATYGVNPDYLEAMMFAWLADKTLNQEAVDLRSITGAETIGMLGAVY</sequence>
<keyword evidence="3" id="KW-0614">Plasmid</keyword>
<dbReference type="NCBIfam" id="NF007139">
    <property type="entry name" value="PRK09585.1-3"/>
    <property type="match status" value="1"/>
</dbReference>
<dbReference type="PATRIC" id="fig|45056.6.peg.842"/>
<dbReference type="SUPFAM" id="SSF53067">
    <property type="entry name" value="Actin-like ATPase domain"/>
    <property type="match status" value="1"/>
</dbReference>
<evidence type="ECO:0000256" key="1">
    <source>
        <dbReference type="HAMAP-Rule" id="MF_01270"/>
    </source>
</evidence>
<evidence type="ECO:0000313" key="3">
    <source>
        <dbReference type="EMBL" id="VEH85667.1"/>
    </source>
</evidence>
<dbReference type="UniPathway" id="UPA00544"/>
<dbReference type="PANTHER" id="PTHR30605">
    <property type="entry name" value="ANHYDRO-N-ACETYLMURAMIC ACID KINASE"/>
    <property type="match status" value="1"/>
</dbReference>
<dbReference type="HAMAP" id="MF_01270">
    <property type="entry name" value="AnhMurNAc_kinase"/>
    <property type="match status" value="1"/>
</dbReference>
<dbReference type="Proteomes" id="UP000054859">
    <property type="component" value="Unassembled WGS sequence"/>
</dbReference>
<dbReference type="AlphaFoldDB" id="A0A0W0R521"/>
<organism evidence="2 4">
    <name type="scientific">Legionella adelaidensis</name>
    <dbReference type="NCBI Taxonomy" id="45056"/>
    <lineage>
        <taxon>Bacteria</taxon>
        <taxon>Pseudomonadati</taxon>
        <taxon>Pseudomonadota</taxon>
        <taxon>Gammaproteobacteria</taxon>
        <taxon>Legionellales</taxon>
        <taxon>Legionellaceae</taxon>
        <taxon>Legionella</taxon>
    </lineage>
</organism>
<keyword evidence="4" id="KW-1185">Reference proteome</keyword>
<dbReference type="GO" id="GO:0006040">
    <property type="term" value="P:amino sugar metabolic process"/>
    <property type="evidence" value="ECO:0007669"/>
    <property type="project" value="InterPro"/>
</dbReference>
<dbReference type="UniPathway" id="UPA00343"/>
<evidence type="ECO:0000313" key="2">
    <source>
        <dbReference type="EMBL" id="KTC66155.1"/>
    </source>
</evidence>
<dbReference type="CDD" id="cd24050">
    <property type="entry name" value="ASKHA_NBD_ANMK"/>
    <property type="match status" value="1"/>
</dbReference>
<comment type="catalytic activity">
    <reaction evidence="1">
        <text>1,6-anhydro-N-acetyl-beta-muramate + ATP + H2O = N-acetyl-D-muramate 6-phosphate + ADP + H(+)</text>
        <dbReference type="Rhea" id="RHEA:24952"/>
        <dbReference type="ChEBI" id="CHEBI:15377"/>
        <dbReference type="ChEBI" id="CHEBI:15378"/>
        <dbReference type="ChEBI" id="CHEBI:30616"/>
        <dbReference type="ChEBI" id="CHEBI:58690"/>
        <dbReference type="ChEBI" id="CHEBI:58722"/>
        <dbReference type="ChEBI" id="CHEBI:456216"/>
        <dbReference type="EC" id="2.7.1.170"/>
    </reaction>
</comment>
<comment type="pathway">
    <text evidence="1">Cell wall biogenesis; peptidoglycan recycling.</text>
</comment>
<gene>
    <name evidence="1 2" type="primary">anmK</name>
    <name evidence="2" type="ORF">Lade_0813</name>
    <name evidence="3" type="ORF">NCTC12735_01302</name>
</gene>
<dbReference type="GO" id="GO:0016773">
    <property type="term" value="F:phosphotransferase activity, alcohol group as acceptor"/>
    <property type="evidence" value="ECO:0007669"/>
    <property type="project" value="UniProtKB-UniRule"/>
</dbReference>